<keyword evidence="7" id="KW-0326">Glycosidase</keyword>
<dbReference type="GO" id="GO:0004556">
    <property type="term" value="F:alpha-amylase activity"/>
    <property type="evidence" value="ECO:0007669"/>
    <property type="project" value="UniProtKB-EC"/>
</dbReference>
<dbReference type="EC" id="3.2.1.1" evidence="7"/>
<dbReference type="InterPro" id="IPR015178">
    <property type="entry name" value="A-amylase/a-glucTrfase_central"/>
</dbReference>
<dbReference type="InterPro" id="IPR015179">
    <property type="entry name" value="A-amylase/a-glucTrfase_C"/>
</dbReference>
<reference evidence="7 8" key="1">
    <citation type="submission" date="2019-02" db="EMBL/GenBank/DDBJ databases">
        <title>Deep-cultivation of Planctomycetes and their phenomic and genomic characterization uncovers novel biology.</title>
        <authorList>
            <person name="Wiegand S."/>
            <person name="Jogler M."/>
            <person name="Boedeker C."/>
            <person name="Pinto D."/>
            <person name="Vollmers J."/>
            <person name="Rivas-Marin E."/>
            <person name="Kohn T."/>
            <person name="Peeters S.H."/>
            <person name="Heuer A."/>
            <person name="Rast P."/>
            <person name="Oberbeckmann S."/>
            <person name="Bunk B."/>
            <person name="Jeske O."/>
            <person name="Meyerdierks A."/>
            <person name="Storesund J.E."/>
            <person name="Kallscheuer N."/>
            <person name="Luecker S."/>
            <person name="Lage O.M."/>
            <person name="Pohl T."/>
            <person name="Merkel B.J."/>
            <person name="Hornburger P."/>
            <person name="Mueller R.-W."/>
            <person name="Bruemmer F."/>
            <person name="Labrenz M."/>
            <person name="Spormann A.M."/>
            <person name="Op den Camp H."/>
            <person name="Overmann J."/>
            <person name="Amann R."/>
            <person name="Jetten M.S.M."/>
            <person name="Mascher T."/>
            <person name="Medema M.H."/>
            <person name="Devos D.P."/>
            <person name="Kaster A.-K."/>
            <person name="Ovreas L."/>
            <person name="Rohde M."/>
            <person name="Galperin M.Y."/>
            <person name="Jogler C."/>
        </authorList>
    </citation>
    <scope>NUCLEOTIDE SEQUENCE [LARGE SCALE GENOMIC DNA]</scope>
    <source>
        <strain evidence="7 8">Pan189</strain>
    </source>
</reference>
<dbReference type="SUPFAM" id="SSF74650">
    <property type="entry name" value="Galactose mutarotase-like"/>
    <property type="match status" value="1"/>
</dbReference>
<dbReference type="InterPro" id="IPR040042">
    <property type="entry name" value="Branching_enz_MT3115-like"/>
</dbReference>
<dbReference type="PANTHER" id="PTHR41695">
    <property type="entry name" value="1,4-ALPHA-GLUCAN BRANCHING ENZYME RV3031-RELATED"/>
    <property type="match status" value="1"/>
</dbReference>
<evidence type="ECO:0000259" key="6">
    <source>
        <dbReference type="Pfam" id="PF09095"/>
    </source>
</evidence>
<dbReference type="AlphaFoldDB" id="A0A517QXX7"/>
<dbReference type="GO" id="GO:0003844">
    <property type="term" value="F:1,4-alpha-glucan branching enzyme activity"/>
    <property type="evidence" value="ECO:0007669"/>
    <property type="project" value="InterPro"/>
</dbReference>
<dbReference type="Gene3D" id="2.70.98.10">
    <property type="match status" value="1"/>
</dbReference>
<keyword evidence="8" id="KW-1185">Reference proteome</keyword>
<evidence type="ECO:0000259" key="5">
    <source>
        <dbReference type="Pfam" id="PF09094"/>
    </source>
</evidence>
<evidence type="ECO:0000313" key="7">
    <source>
        <dbReference type="EMBL" id="QDT36464.1"/>
    </source>
</evidence>
<dbReference type="KEGG" id="svp:Pan189_08210"/>
<comment type="similarity">
    <text evidence="1">Belongs to the glycosyl hydrolase 57 family.</text>
</comment>
<dbReference type="Gene3D" id="3.20.110.20">
    <property type="match status" value="1"/>
</dbReference>
<dbReference type="InterPro" id="IPR011330">
    <property type="entry name" value="Glyco_hydro/deAcase_b/a-brl"/>
</dbReference>
<keyword evidence="2" id="KW-0119">Carbohydrate metabolism</keyword>
<accession>A0A517QXX7</accession>
<evidence type="ECO:0000259" key="4">
    <source>
        <dbReference type="Pfam" id="PF03065"/>
    </source>
</evidence>
<dbReference type="Pfam" id="PF09094">
    <property type="entry name" value="AmyA-A_glucT_m"/>
    <property type="match status" value="1"/>
</dbReference>
<feature type="domain" description="Alpha-amylase/4-alpha-glucanotransferase C-terminal" evidence="6">
    <location>
        <begin position="417"/>
        <end position="721"/>
    </location>
</feature>
<name>A0A517QXX7_9PLAN</name>
<gene>
    <name evidence="7" type="primary">amyA</name>
    <name evidence="7" type="ORF">Pan189_08210</name>
</gene>
<evidence type="ECO:0000256" key="3">
    <source>
        <dbReference type="SAM" id="MobiDB-lite"/>
    </source>
</evidence>
<dbReference type="InterPro" id="IPR004300">
    <property type="entry name" value="Glyco_hydro_57_N"/>
</dbReference>
<dbReference type="InterPro" id="IPR011013">
    <property type="entry name" value="Gal_mutarotase_sf_dom"/>
</dbReference>
<feature type="domain" description="Glycoside hydrolase family 57 N-terminal" evidence="4">
    <location>
        <begin position="9"/>
        <end position="268"/>
    </location>
</feature>
<organism evidence="7 8">
    <name type="scientific">Stratiformator vulcanicus</name>
    <dbReference type="NCBI Taxonomy" id="2527980"/>
    <lineage>
        <taxon>Bacteria</taxon>
        <taxon>Pseudomonadati</taxon>
        <taxon>Planctomycetota</taxon>
        <taxon>Planctomycetia</taxon>
        <taxon>Planctomycetales</taxon>
        <taxon>Planctomycetaceae</taxon>
        <taxon>Stratiformator</taxon>
    </lineage>
</organism>
<dbReference type="InterPro" id="IPR014718">
    <property type="entry name" value="GH-type_carb-bd"/>
</dbReference>
<dbReference type="SUPFAM" id="SSF88688">
    <property type="entry name" value="Families 57/38 glycoside transferase middle domain"/>
    <property type="match status" value="1"/>
</dbReference>
<dbReference type="PANTHER" id="PTHR41695:SF1">
    <property type="entry name" value="1,4-ALPHA-GLUCAN BRANCHING ENZYME TK1436"/>
    <property type="match status" value="1"/>
</dbReference>
<proteinExistence type="inferred from homology"/>
<dbReference type="CDD" id="cd10793">
    <property type="entry name" value="GH57N_TLGT_like"/>
    <property type="match status" value="1"/>
</dbReference>
<evidence type="ECO:0000256" key="1">
    <source>
        <dbReference type="ARBA" id="ARBA00006821"/>
    </source>
</evidence>
<dbReference type="GO" id="GO:0030246">
    <property type="term" value="F:carbohydrate binding"/>
    <property type="evidence" value="ECO:0007669"/>
    <property type="project" value="InterPro"/>
</dbReference>
<dbReference type="EMBL" id="CP036268">
    <property type="protein sequence ID" value="QDT36464.1"/>
    <property type="molecule type" value="Genomic_DNA"/>
</dbReference>
<feature type="domain" description="Alpha-amylase/4-alpha-glucanotransferase central" evidence="5">
    <location>
        <begin position="314"/>
        <end position="398"/>
    </location>
</feature>
<dbReference type="GO" id="GO:0005576">
    <property type="term" value="C:extracellular region"/>
    <property type="evidence" value="ECO:0007669"/>
    <property type="project" value="TreeGrafter"/>
</dbReference>
<sequence length="742" mass="84882">MSCRIRLVLALHDHQPIGNFDGVFEEAFEDSYRPMIDTLAEYPDIAIVLHTSGSLLEWLVERKPEYIDKVRGLVERGQIEILGGPFYEPILANIPSRDRVGQIQAYSKYLENLFGQPIRGMWLPERVWEQGFTRDIIAGGIEYTILDDYHFKNAGLRNEELFDYYLTEDEGKLLSLFPGDETLRYLIPFQKPEKTIDYLRQLADRRPGCVVTFGDDGEKFGTWPGTKSLVYERGWLRRFFDALRANNDWLKVTTLGEAIENVAPVGKFYVSDCSYREMTEWALPTPRQQEFHDLTHNLEHIEEWPSLKQFLRGGFWRNFRVKYPEVNEMYCRMLQVSERLEKFTSGEHLTDRADLVHQARTDLYKAQCNCSYWHGAFGGLYLPHLRNAVFQHLISADTALDVADGRQAESLTADVADFDLDARKEVRVTGESFVALLKPSRGGHLYEYDIRAINHNLLATLDRRPERYHETIRQHAARLKHEAEHGSAEQHHHGGHDEDEGVSIHDLVHFKQPDLDQKLIYDRWPRKSLVDHFLQPGLSLEDFRRGEGVIGDFETGVYETALRERPDRVEVAMARQGHVNRYSVEAEKTVAFDQAAPDTMSVTYRFSELPAGLPIHFGVEFNFAGMPAGADDRFFSLSGGERIGQLGTVQGIEETGEITLTDEWLGISAGLEVSEPASVWAFPIETISQSEAGFEAVHQSVMVMPRWEFLVPDDGTWEVTITMRVDTSMAEARKDEAEVVAV</sequence>
<dbReference type="Pfam" id="PF03065">
    <property type="entry name" value="Glyco_hydro_57"/>
    <property type="match status" value="1"/>
</dbReference>
<dbReference type="RefSeq" id="WP_145362667.1">
    <property type="nucleotide sequence ID" value="NZ_CP036268.1"/>
</dbReference>
<dbReference type="InterPro" id="IPR028995">
    <property type="entry name" value="Glyco_hydro_57/38_cen_sf"/>
</dbReference>
<dbReference type="Pfam" id="PF09095">
    <property type="entry name" value="AmyA-gluTrfs_C"/>
    <property type="match status" value="1"/>
</dbReference>
<evidence type="ECO:0000256" key="2">
    <source>
        <dbReference type="ARBA" id="ARBA00023277"/>
    </source>
</evidence>
<dbReference type="GO" id="GO:0030979">
    <property type="term" value="P:alpha-glucan biosynthetic process"/>
    <property type="evidence" value="ECO:0007669"/>
    <property type="project" value="InterPro"/>
</dbReference>
<protein>
    <submittedName>
        <fullName evidence="7">Alpha-amylase 1</fullName>
        <ecNumber evidence="7">3.2.1.1</ecNumber>
    </submittedName>
</protein>
<dbReference type="SUPFAM" id="SSF88713">
    <property type="entry name" value="Glycoside hydrolase/deacetylase"/>
    <property type="match status" value="1"/>
</dbReference>
<keyword evidence="7" id="KW-0378">Hydrolase</keyword>
<dbReference type="Proteomes" id="UP000317318">
    <property type="component" value="Chromosome"/>
</dbReference>
<evidence type="ECO:0000313" key="8">
    <source>
        <dbReference type="Proteomes" id="UP000317318"/>
    </source>
</evidence>
<dbReference type="OrthoDB" id="8476at2"/>
<feature type="region of interest" description="Disordered" evidence="3">
    <location>
        <begin position="478"/>
        <end position="500"/>
    </location>
</feature>